<name>A0ACA9SZV4_9GLOM</name>
<organism evidence="1 2">
    <name type="scientific">Racocetra persica</name>
    <dbReference type="NCBI Taxonomy" id="160502"/>
    <lineage>
        <taxon>Eukaryota</taxon>
        <taxon>Fungi</taxon>
        <taxon>Fungi incertae sedis</taxon>
        <taxon>Mucoromycota</taxon>
        <taxon>Glomeromycotina</taxon>
        <taxon>Glomeromycetes</taxon>
        <taxon>Diversisporales</taxon>
        <taxon>Gigasporaceae</taxon>
        <taxon>Racocetra</taxon>
    </lineage>
</organism>
<dbReference type="EMBL" id="CAJVQC010177296">
    <property type="protein sequence ID" value="CAG8851633.1"/>
    <property type="molecule type" value="Genomic_DNA"/>
</dbReference>
<feature type="non-terminal residue" evidence="1">
    <location>
        <position position="71"/>
    </location>
</feature>
<evidence type="ECO:0000313" key="2">
    <source>
        <dbReference type="Proteomes" id="UP000789920"/>
    </source>
</evidence>
<evidence type="ECO:0000313" key="1">
    <source>
        <dbReference type="EMBL" id="CAG8851633.1"/>
    </source>
</evidence>
<sequence length="71" mass="8009">SIVRAQFEALAKFWGVTKNKVPELLNREAKLIMIDGKLQPLLNDSYFGGTYVNVKANEININTVNQSKVEE</sequence>
<reference evidence="1" key="1">
    <citation type="submission" date="2021-06" db="EMBL/GenBank/DDBJ databases">
        <authorList>
            <person name="Kallberg Y."/>
            <person name="Tangrot J."/>
            <person name="Rosling A."/>
        </authorList>
    </citation>
    <scope>NUCLEOTIDE SEQUENCE</scope>
    <source>
        <strain evidence="1">MA461A</strain>
    </source>
</reference>
<dbReference type="Proteomes" id="UP000789920">
    <property type="component" value="Unassembled WGS sequence"/>
</dbReference>
<accession>A0ACA9SZV4</accession>
<gene>
    <name evidence="1" type="ORF">RPERSI_LOCUS36660</name>
</gene>
<protein>
    <submittedName>
        <fullName evidence="1">30596_t:CDS:1</fullName>
    </submittedName>
</protein>
<feature type="non-terminal residue" evidence="1">
    <location>
        <position position="1"/>
    </location>
</feature>
<comment type="caution">
    <text evidence="1">The sequence shown here is derived from an EMBL/GenBank/DDBJ whole genome shotgun (WGS) entry which is preliminary data.</text>
</comment>
<keyword evidence="2" id="KW-1185">Reference proteome</keyword>
<proteinExistence type="predicted"/>